<proteinExistence type="predicted"/>
<dbReference type="RefSeq" id="WP_106346163.1">
    <property type="nucleotide sequence ID" value="NZ_PVNE01000026.1"/>
</dbReference>
<dbReference type="CDD" id="cd10912">
    <property type="entry name" value="PIN_YacP-like"/>
    <property type="match status" value="1"/>
</dbReference>
<dbReference type="Proteomes" id="UP000237797">
    <property type="component" value="Unassembled WGS sequence"/>
</dbReference>
<evidence type="ECO:0000256" key="1">
    <source>
        <dbReference type="SAM" id="MobiDB-lite"/>
    </source>
</evidence>
<dbReference type="OrthoDB" id="9792160at2"/>
<keyword evidence="3" id="KW-1185">Reference proteome</keyword>
<comment type="caution">
    <text evidence="2">The sequence shown here is derived from an EMBL/GenBank/DDBJ whole genome shotgun (WGS) entry which is preliminary data.</text>
</comment>
<organism evidence="2 3">
    <name type="scientific">Planifilum fimeticola</name>
    <dbReference type="NCBI Taxonomy" id="201975"/>
    <lineage>
        <taxon>Bacteria</taxon>
        <taxon>Bacillati</taxon>
        <taxon>Bacillota</taxon>
        <taxon>Bacilli</taxon>
        <taxon>Bacillales</taxon>
        <taxon>Thermoactinomycetaceae</taxon>
        <taxon>Planifilum</taxon>
    </lineage>
</organism>
<dbReference type="AlphaFoldDB" id="A0A2T0LC45"/>
<feature type="region of interest" description="Disordered" evidence="1">
    <location>
        <begin position="132"/>
        <end position="167"/>
    </location>
</feature>
<protein>
    <recommendedName>
        <fullName evidence="4">RNA-binding protein with PIN domain</fullName>
    </recommendedName>
</protein>
<gene>
    <name evidence="2" type="ORF">CLV97_12610</name>
</gene>
<dbReference type="EMBL" id="PVNE01000026">
    <property type="protein sequence ID" value="PRX39303.1"/>
    <property type="molecule type" value="Genomic_DNA"/>
</dbReference>
<name>A0A2T0LC45_9BACL</name>
<reference evidence="2 3" key="1">
    <citation type="submission" date="2018-03" db="EMBL/GenBank/DDBJ databases">
        <title>Genomic Encyclopedia of Archaeal and Bacterial Type Strains, Phase II (KMG-II): from individual species to whole genera.</title>
        <authorList>
            <person name="Goeker M."/>
        </authorList>
    </citation>
    <scope>NUCLEOTIDE SEQUENCE [LARGE SCALE GENOMIC DNA]</scope>
    <source>
        <strain evidence="2 3">DSM 44946</strain>
    </source>
</reference>
<evidence type="ECO:0000313" key="3">
    <source>
        <dbReference type="Proteomes" id="UP000237797"/>
    </source>
</evidence>
<evidence type="ECO:0008006" key="4">
    <source>
        <dbReference type="Google" id="ProtNLM"/>
    </source>
</evidence>
<sequence>MEEWLIVDGYNVLGASSEAAQSGSLEEARDRLIRRLSEYQAISGRKVILVFDAHRMPGAGTKQELERIEVHYTRHRETADERIEKLVRQLRQPGRQIFVATSDYLEQRMVFGQGAYRISSRELLREMEAAREGAKRENLIRQMPRKSGMDGLSDEARQRLERWRRKK</sequence>
<evidence type="ECO:0000313" key="2">
    <source>
        <dbReference type="EMBL" id="PRX39303.1"/>
    </source>
</evidence>
<dbReference type="Pfam" id="PF05991">
    <property type="entry name" value="NYN_YacP"/>
    <property type="match status" value="1"/>
</dbReference>
<dbReference type="PANTHER" id="PTHR34547">
    <property type="entry name" value="YACP-LIKE NYN DOMAIN PROTEIN"/>
    <property type="match status" value="1"/>
</dbReference>
<dbReference type="PANTHER" id="PTHR34547:SF1">
    <property type="entry name" value="YACP-LIKE NYN DOMAIN PROTEIN"/>
    <property type="match status" value="1"/>
</dbReference>
<accession>A0A2T0LC45</accession>
<dbReference type="InterPro" id="IPR010298">
    <property type="entry name" value="YacP-like"/>
</dbReference>